<dbReference type="STRING" id="15368.A0A0Q3JXA9"/>
<sequence>MPLQPFPAPLFQKPVHVHPIEHHRHVSQPSHSHIHSQSVTHAHHRINSETKPNPLMAGSSSFFQDARLPQQRAVEGVAFPAVLVPSFRGGPGGLGGLEEFLAAVRSERASRVEPLARAAGAVLLRGFPVRTAAEFDRAVEAFGYEELPYVGGAAPRSNVVGRVFTANESPPDQKIPFHHEMAQVPTFPSKLFFFCEVEPKSGGETPIVLSHYVYKRMKDRFPEFVEKLEKDGLIYTRVLGEGDDPSSPIGRGWHSTFLTKDKAVAEERALKLGMKLEWTGDGVKTVMGPIPAVKWDEARGRKIWFNSMVAAYTGWKDARNDPVKAVTFGDGSPLPADVIGECGKILEEECVAIPWQQGDILLIDNWAVLHSRRSFEPPRRVLASLCK</sequence>
<dbReference type="Proteomes" id="UP000008810">
    <property type="component" value="Chromosome 2"/>
</dbReference>
<proteinExistence type="predicted"/>
<evidence type="ECO:0000313" key="3">
    <source>
        <dbReference type="EMBL" id="KQK03105.1"/>
    </source>
</evidence>
<keyword evidence="1" id="KW-0560">Oxidoreductase</keyword>
<gene>
    <name evidence="4" type="primary">LOC100843245</name>
    <name evidence="3" type="ORF">BRADI_2g05640v3</name>
</gene>
<reference evidence="3 4" key="1">
    <citation type="journal article" date="2010" name="Nature">
        <title>Genome sequencing and analysis of the model grass Brachypodium distachyon.</title>
        <authorList>
            <consortium name="International Brachypodium Initiative"/>
        </authorList>
    </citation>
    <scope>NUCLEOTIDE SEQUENCE [LARGE SCALE GENOMIC DNA]</scope>
    <source>
        <strain evidence="3 4">Bd21</strain>
    </source>
</reference>
<accession>A0A0Q3JXA9</accession>
<dbReference type="Pfam" id="PF02668">
    <property type="entry name" value="TauD"/>
    <property type="match status" value="1"/>
</dbReference>
<dbReference type="FunFam" id="3.60.130.10:FF:000006">
    <property type="entry name" value="Clavaminate synthase-like protein At3g21360"/>
    <property type="match status" value="1"/>
</dbReference>
<dbReference type="AlphaFoldDB" id="A0A0Q3JXA9"/>
<dbReference type="RefSeq" id="XP_003564672.2">
    <property type="nucleotide sequence ID" value="XM_003564624.4"/>
</dbReference>
<evidence type="ECO:0000256" key="1">
    <source>
        <dbReference type="ARBA" id="ARBA00023002"/>
    </source>
</evidence>
<dbReference type="ExpressionAtlas" id="A0A0Q3JXA9">
    <property type="expression patterns" value="baseline"/>
</dbReference>
<dbReference type="Gramene" id="KQK03105">
    <property type="protein sequence ID" value="KQK03105"/>
    <property type="gene ID" value="BRADI_2g05640v3"/>
</dbReference>
<dbReference type="InterPro" id="IPR042098">
    <property type="entry name" value="TauD-like_sf"/>
</dbReference>
<reference evidence="4" key="3">
    <citation type="submission" date="2018-08" db="UniProtKB">
        <authorList>
            <consortium name="EnsemblPlants"/>
        </authorList>
    </citation>
    <scope>IDENTIFICATION</scope>
    <source>
        <strain evidence="4">cv. Bd21</strain>
    </source>
</reference>
<dbReference type="InterPro" id="IPR050411">
    <property type="entry name" value="AlphaKG_dependent_hydroxylases"/>
</dbReference>
<dbReference type="EMBL" id="CM000881">
    <property type="protein sequence ID" value="KQK03105.1"/>
    <property type="molecule type" value="Genomic_DNA"/>
</dbReference>
<dbReference type="PANTHER" id="PTHR10696">
    <property type="entry name" value="GAMMA-BUTYROBETAINE HYDROXYLASE-RELATED"/>
    <property type="match status" value="1"/>
</dbReference>
<evidence type="ECO:0000313" key="4">
    <source>
        <dbReference type="EnsemblPlants" id="KQK03105"/>
    </source>
</evidence>
<protein>
    <recommendedName>
        <fullName evidence="2">TauD/TfdA-like domain-containing protein</fullName>
    </recommendedName>
</protein>
<feature type="domain" description="TauD/TfdA-like" evidence="2">
    <location>
        <begin position="109"/>
        <end position="382"/>
    </location>
</feature>
<dbReference type="PANTHER" id="PTHR10696:SF21">
    <property type="entry name" value="TAUD_TFDA-LIKE DOMAIN-CONTAINING PROTEIN"/>
    <property type="match status" value="1"/>
</dbReference>
<evidence type="ECO:0000259" key="2">
    <source>
        <dbReference type="Pfam" id="PF02668"/>
    </source>
</evidence>
<dbReference type="SUPFAM" id="SSF51197">
    <property type="entry name" value="Clavaminate synthase-like"/>
    <property type="match status" value="1"/>
</dbReference>
<dbReference type="GeneID" id="100843245"/>
<dbReference type="GO" id="GO:0016491">
    <property type="term" value="F:oxidoreductase activity"/>
    <property type="evidence" value="ECO:0007669"/>
    <property type="project" value="UniProtKB-KW"/>
</dbReference>
<dbReference type="InterPro" id="IPR003819">
    <property type="entry name" value="TauD/TfdA-like"/>
</dbReference>
<organism evidence="3">
    <name type="scientific">Brachypodium distachyon</name>
    <name type="common">Purple false brome</name>
    <name type="synonym">Trachynia distachya</name>
    <dbReference type="NCBI Taxonomy" id="15368"/>
    <lineage>
        <taxon>Eukaryota</taxon>
        <taxon>Viridiplantae</taxon>
        <taxon>Streptophyta</taxon>
        <taxon>Embryophyta</taxon>
        <taxon>Tracheophyta</taxon>
        <taxon>Spermatophyta</taxon>
        <taxon>Magnoliopsida</taxon>
        <taxon>Liliopsida</taxon>
        <taxon>Poales</taxon>
        <taxon>Poaceae</taxon>
        <taxon>BOP clade</taxon>
        <taxon>Pooideae</taxon>
        <taxon>Stipodae</taxon>
        <taxon>Brachypodieae</taxon>
        <taxon>Brachypodium</taxon>
    </lineage>
</organism>
<dbReference type="FunCoup" id="A0A0Q3JXA9">
    <property type="interactions" value="10"/>
</dbReference>
<reference evidence="3" key="2">
    <citation type="submission" date="2017-06" db="EMBL/GenBank/DDBJ databases">
        <title>WGS assembly of Brachypodium distachyon.</title>
        <authorList>
            <consortium name="The International Brachypodium Initiative"/>
            <person name="Lucas S."/>
            <person name="Harmon-Smith M."/>
            <person name="Lail K."/>
            <person name="Tice H."/>
            <person name="Grimwood J."/>
            <person name="Bruce D."/>
            <person name="Barry K."/>
            <person name="Shu S."/>
            <person name="Lindquist E."/>
            <person name="Wang M."/>
            <person name="Pitluck S."/>
            <person name="Vogel J.P."/>
            <person name="Garvin D.F."/>
            <person name="Mockler T.C."/>
            <person name="Schmutz J."/>
            <person name="Rokhsar D."/>
            <person name="Bevan M.W."/>
        </authorList>
    </citation>
    <scope>NUCLEOTIDE SEQUENCE</scope>
    <source>
        <strain evidence="3">Bd21</strain>
    </source>
</reference>
<keyword evidence="5" id="KW-1185">Reference proteome</keyword>
<dbReference type="OrthoDB" id="408743at2759"/>
<dbReference type="KEGG" id="bdi:100843245"/>
<evidence type="ECO:0000313" key="5">
    <source>
        <dbReference type="Proteomes" id="UP000008810"/>
    </source>
</evidence>
<name>A0A0Q3JXA9_BRADI</name>
<dbReference type="Gene3D" id="3.60.130.10">
    <property type="entry name" value="Clavaminate synthase-like"/>
    <property type="match status" value="1"/>
</dbReference>
<dbReference type="EnsemblPlants" id="KQK03105">
    <property type="protein sequence ID" value="KQK03105"/>
    <property type="gene ID" value="BRADI_2g05640v3"/>
</dbReference>